<accession>W7XEK7</accession>
<dbReference type="RefSeq" id="XP_012652371.1">
    <property type="nucleotide sequence ID" value="XM_012796917.1"/>
</dbReference>
<gene>
    <name evidence="2" type="ORF">TTHERM_000293269</name>
</gene>
<evidence type="ECO:0000256" key="1">
    <source>
        <dbReference type="SAM" id="Coils"/>
    </source>
</evidence>
<feature type="coiled-coil region" evidence="1">
    <location>
        <begin position="130"/>
        <end position="160"/>
    </location>
</feature>
<dbReference type="GeneID" id="24438227"/>
<sequence length="162" mass="19644">MYNQECYIMKLKTLIKLQNIQSNLIIQQQKYNWWTKLRQIEIQVQKLQLQVDQIQIYGDSTETVKDLSAIIINYFSQIKKTNLMPIKKQNPYEDINIYLHEKDKFGQSILCKRIHQKIFKSYIRLAYIKKENIENLVKKINEQNIQIESQNNYLKEMQNLKE</sequence>
<keyword evidence="3" id="KW-1185">Reference proteome</keyword>
<dbReference type="AlphaFoldDB" id="W7XEK7"/>
<dbReference type="KEGG" id="tet:TTHERM_000293269"/>
<name>W7XEK7_TETTS</name>
<proteinExistence type="predicted"/>
<evidence type="ECO:0000313" key="3">
    <source>
        <dbReference type="Proteomes" id="UP000009168"/>
    </source>
</evidence>
<organism evidence="2 3">
    <name type="scientific">Tetrahymena thermophila (strain SB210)</name>
    <dbReference type="NCBI Taxonomy" id="312017"/>
    <lineage>
        <taxon>Eukaryota</taxon>
        <taxon>Sar</taxon>
        <taxon>Alveolata</taxon>
        <taxon>Ciliophora</taxon>
        <taxon>Intramacronucleata</taxon>
        <taxon>Oligohymenophorea</taxon>
        <taxon>Hymenostomatida</taxon>
        <taxon>Tetrahymenina</taxon>
        <taxon>Tetrahymenidae</taxon>
        <taxon>Tetrahymena</taxon>
    </lineage>
</organism>
<reference evidence="3" key="1">
    <citation type="journal article" date="2006" name="PLoS Biol.">
        <title>Macronuclear genome sequence of the ciliate Tetrahymena thermophila, a model eukaryote.</title>
        <authorList>
            <person name="Eisen J.A."/>
            <person name="Coyne R.S."/>
            <person name="Wu M."/>
            <person name="Wu D."/>
            <person name="Thiagarajan M."/>
            <person name="Wortman J.R."/>
            <person name="Badger J.H."/>
            <person name="Ren Q."/>
            <person name="Amedeo P."/>
            <person name="Jones K.M."/>
            <person name="Tallon L.J."/>
            <person name="Delcher A.L."/>
            <person name="Salzberg S.L."/>
            <person name="Silva J.C."/>
            <person name="Haas B.J."/>
            <person name="Majoros W.H."/>
            <person name="Farzad M."/>
            <person name="Carlton J.M."/>
            <person name="Smith R.K. Jr."/>
            <person name="Garg J."/>
            <person name="Pearlman R.E."/>
            <person name="Karrer K.M."/>
            <person name="Sun L."/>
            <person name="Manning G."/>
            <person name="Elde N.C."/>
            <person name="Turkewitz A.P."/>
            <person name="Asai D.J."/>
            <person name="Wilkes D.E."/>
            <person name="Wang Y."/>
            <person name="Cai H."/>
            <person name="Collins K."/>
            <person name="Stewart B.A."/>
            <person name="Lee S.R."/>
            <person name="Wilamowska K."/>
            <person name="Weinberg Z."/>
            <person name="Ruzzo W.L."/>
            <person name="Wloga D."/>
            <person name="Gaertig J."/>
            <person name="Frankel J."/>
            <person name="Tsao C.-C."/>
            <person name="Gorovsky M.A."/>
            <person name="Keeling P.J."/>
            <person name="Waller R.F."/>
            <person name="Patron N.J."/>
            <person name="Cherry J.M."/>
            <person name="Stover N.A."/>
            <person name="Krieger C.J."/>
            <person name="del Toro C."/>
            <person name="Ryder H.F."/>
            <person name="Williamson S.C."/>
            <person name="Barbeau R.A."/>
            <person name="Hamilton E.P."/>
            <person name="Orias E."/>
        </authorList>
    </citation>
    <scope>NUCLEOTIDE SEQUENCE [LARGE SCALE GENOMIC DNA]</scope>
    <source>
        <strain evidence="3">SB210</strain>
    </source>
</reference>
<evidence type="ECO:0000313" key="2">
    <source>
        <dbReference type="EMBL" id="EWS75133.1"/>
    </source>
</evidence>
<dbReference type="EMBL" id="GG662740">
    <property type="protein sequence ID" value="EWS75133.1"/>
    <property type="molecule type" value="Genomic_DNA"/>
</dbReference>
<dbReference type="InParanoid" id="W7XEK7"/>
<keyword evidence="1" id="KW-0175">Coiled coil</keyword>
<dbReference type="Proteomes" id="UP000009168">
    <property type="component" value="Unassembled WGS sequence"/>
</dbReference>
<protein>
    <submittedName>
        <fullName evidence="2">Uncharacterized protein</fullName>
    </submittedName>
</protein>